<keyword evidence="4" id="KW-0560">Oxidoreductase</keyword>
<gene>
    <name evidence="4" type="ORF">AVDCRST_MAG10-643</name>
</gene>
<proteinExistence type="predicted"/>
<dbReference type="EMBL" id="CADCTB010000042">
    <property type="protein sequence ID" value="CAA9220749.1"/>
    <property type="molecule type" value="Genomic_DNA"/>
</dbReference>
<dbReference type="InterPro" id="IPR025877">
    <property type="entry name" value="MobA-like_NTP_Trfase"/>
</dbReference>
<feature type="domain" description="MobA-like NTP transferase" evidence="3">
    <location>
        <begin position="4"/>
        <end position="97"/>
    </location>
</feature>
<dbReference type="PANTHER" id="PTHR43584">
    <property type="entry name" value="NUCLEOTIDYL TRANSFERASE"/>
    <property type="match status" value="1"/>
</dbReference>
<dbReference type="InterPro" id="IPR029044">
    <property type="entry name" value="Nucleotide-diphossugar_trans"/>
</dbReference>
<dbReference type="Pfam" id="PF12804">
    <property type="entry name" value="NTP_transf_3"/>
    <property type="match status" value="1"/>
</dbReference>
<dbReference type="InterPro" id="IPR050065">
    <property type="entry name" value="GlmU-like"/>
</dbReference>
<protein>
    <submittedName>
        <fullName evidence="4">Glutamate synthase [NADPH] large chain</fullName>
        <ecNumber evidence="4">1.4.1.13</ecNumber>
    </submittedName>
</protein>
<evidence type="ECO:0000259" key="3">
    <source>
        <dbReference type="Pfam" id="PF12804"/>
    </source>
</evidence>
<dbReference type="PANTHER" id="PTHR43584:SF8">
    <property type="entry name" value="N-ACETYLMURAMATE ALPHA-1-PHOSPHATE URIDYLYLTRANSFERASE"/>
    <property type="match status" value="1"/>
</dbReference>
<evidence type="ECO:0000256" key="2">
    <source>
        <dbReference type="ARBA" id="ARBA00022695"/>
    </source>
</evidence>
<dbReference type="EC" id="1.4.1.13" evidence="4"/>
<dbReference type="GO" id="GO:0016779">
    <property type="term" value="F:nucleotidyltransferase activity"/>
    <property type="evidence" value="ECO:0007669"/>
    <property type="project" value="UniProtKB-KW"/>
</dbReference>
<organism evidence="4">
    <name type="scientific">uncultured Acidimicrobiales bacterium</name>
    <dbReference type="NCBI Taxonomy" id="310071"/>
    <lineage>
        <taxon>Bacteria</taxon>
        <taxon>Bacillati</taxon>
        <taxon>Actinomycetota</taxon>
        <taxon>Acidimicrobiia</taxon>
        <taxon>Acidimicrobiales</taxon>
        <taxon>environmental samples</taxon>
    </lineage>
</organism>
<evidence type="ECO:0000256" key="1">
    <source>
        <dbReference type="ARBA" id="ARBA00022679"/>
    </source>
</evidence>
<sequence length="280" mass="29669">MTLVVMAAGRGSRFGGMKQVAEIGPSGEALLDYAVYDAMRSGFDDVVFVVSEASVDAVEAHVREGCGRRVKVRYALQEAAGRTKPWGTGHAVLSACRELDGPFGVVNADDFYGHRSFELLGQELVVDTPDHVLVGFRLLDSLSPNGGVSRGLCGVEAGLLTSITELHDVEVVDGEVRSREGVTLTGDELISANLWGFRTSFCATLAEGFDQFLAAHGNDPSAEYLIGDAVASLADRGENVRVVPTTERFLGVTYADDVAGVSADIAALVDAGRYPSPLWA</sequence>
<keyword evidence="2" id="KW-0548">Nucleotidyltransferase</keyword>
<name>A0A6J4HDL1_9ACTN</name>
<dbReference type="GO" id="GO:0004355">
    <property type="term" value="F:glutamate synthase (NADPH) activity"/>
    <property type="evidence" value="ECO:0007669"/>
    <property type="project" value="UniProtKB-EC"/>
</dbReference>
<dbReference type="SUPFAM" id="SSF53448">
    <property type="entry name" value="Nucleotide-diphospho-sugar transferases"/>
    <property type="match status" value="1"/>
</dbReference>
<keyword evidence="1" id="KW-0808">Transferase</keyword>
<dbReference type="Gene3D" id="3.90.550.10">
    <property type="entry name" value="Spore Coat Polysaccharide Biosynthesis Protein SpsA, Chain A"/>
    <property type="match status" value="1"/>
</dbReference>
<accession>A0A6J4HDL1</accession>
<evidence type="ECO:0000313" key="4">
    <source>
        <dbReference type="EMBL" id="CAA9220749.1"/>
    </source>
</evidence>
<reference evidence="4" key="1">
    <citation type="submission" date="2020-02" db="EMBL/GenBank/DDBJ databases">
        <authorList>
            <person name="Meier V. D."/>
        </authorList>
    </citation>
    <scope>NUCLEOTIDE SEQUENCE</scope>
    <source>
        <strain evidence="4">AVDCRST_MAG10</strain>
    </source>
</reference>
<dbReference type="AlphaFoldDB" id="A0A6J4HDL1"/>